<comment type="caution">
    <text evidence="2">The sequence shown here is derived from an EMBL/GenBank/DDBJ whole genome shotgun (WGS) entry which is preliminary data.</text>
</comment>
<keyword evidence="3" id="KW-1185">Reference proteome</keyword>
<organism evidence="2 3">
    <name type="scientific">Dictyobacter halimunensis</name>
    <dbReference type="NCBI Taxonomy" id="3026934"/>
    <lineage>
        <taxon>Bacteria</taxon>
        <taxon>Bacillati</taxon>
        <taxon>Chloroflexota</taxon>
        <taxon>Ktedonobacteria</taxon>
        <taxon>Ktedonobacterales</taxon>
        <taxon>Dictyobacteraceae</taxon>
        <taxon>Dictyobacter</taxon>
    </lineage>
</organism>
<feature type="region of interest" description="Disordered" evidence="1">
    <location>
        <begin position="1"/>
        <end position="46"/>
    </location>
</feature>
<dbReference type="EMBL" id="BSRI01000001">
    <property type="protein sequence ID" value="GLV54379.1"/>
    <property type="molecule type" value="Genomic_DNA"/>
</dbReference>
<feature type="compositionally biased region" description="Basic and acidic residues" evidence="1">
    <location>
        <begin position="8"/>
        <end position="29"/>
    </location>
</feature>
<evidence type="ECO:0008006" key="4">
    <source>
        <dbReference type="Google" id="ProtNLM"/>
    </source>
</evidence>
<gene>
    <name evidence="2" type="ORF">KDH_12270</name>
</gene>
<evidence type="ECO:0000256" key="1">
    <source>
        <dbReference type="SAM" id="MobiDB-lite"/>
    </source>
</evidence>
<reference evidence="2 3" key="1">
    <citation type="submission" date="2023-02" db="EMBL/GenBank/DDBJ databases">
        <title>Dictyobacter halimunensis sp. nov., a new member of the class Ktedonobacteria from forest soil in a geothermal area.</title>
        <authorList>
            <person name="Rachmania M.K."/>
            <person name="Ningsih F."/>
            <person name="Sakai Y."/>
            <person name="Yabe S."/>
            <person name="Yokota A."/>
            <person name="Sjamsuridzal W."/>
        </authorList>
    </citation>
    <scope>NUCLEOTIDE SEQUENCE [LARGE SCALE GENOMIC DNA]</scope>
    <source>
        <strain evidence="2 3">S3.2.2.5</strain>
    </source>
</reference>
<dbReference type="Proteomes" id="UP001344906">
    <property type="component" value="Unassembled WGS sequence"/>
</dbReference>
<proteinExistence type="predicted"/>
<name>A0ABQ6FLA8_9CHLR</name>
<evidence type="ECO:0000313" key="2">
    <source>
        <dbReference type="EMBL" id="GLV54379.1"/>
    </source>
</evidence>
<sequence length="252" mass="28801">MACAPMHISKEVREPSPDLQAREARKEDGQASAPPAEHVTPAFPERSAPAVVELIEQLRGRPYTTSERPRELKAAFALLNLAETPQLSLEEIRESWKHGSDDWWRDHYGDDVHVHDLVQKNAQGKRRVLAFLEHKRRCARFAPTSHRVETPYVPVQDTLTTLSDEPETYEFLACEADAAALAAWIEHEVQAQGYDAVARVEEDEYHPGVWYVQVEWWASTEAVKAHRVSSHEAWERYFAQQHAIIQYNTVSA</sequence>
<evidence type="ECO:0000313" key="3">
    <source>
        <dbReference type="Proteomes" id="UP001344906"/>
    </source>
</evidence>
<protein>
    <recommendedName>
        <fullName evidence="4">ABM domain-containing protein</fullName>
    </recommendedName>
</protein>
<accession>A0ABQ6FLA8</accession>